<dbReference type="GO" id="GO:0005886">
    <property type="term" value="C:plasma membrane"/>
    <property type="evidence" value="ECO:0007669"/>
    <property type="project" value="UniProtKB-SubCell"/>
</dbReference>
<dbReference type="SMART" id="SM00387">
    <property type="entry name" value="HATPase_c"/>
    <property type="match status" value="1"/>
</dbReference>
<keyword evidence="12" id="KW-0902">Two-component regulatory system</keyword>
<dbReference type="InterPro" id="IPR000014">
    <property type="entry name" value="PAS"/>
</dbReference>
<dbReference type="InterPro" id="IPR005467">
    <property type="entry name" value="His_kinase_dom"/>
</dbReference>
<keyword evidence="13 14" id="KW-0472">Membrane</keyword>
<dbReference type="InterPro" id="IPR035965">
    <property type="entry name" value="PAS-like_dom_sf"/>
</dbReference>
<evidence type="ECO:0000259" key="16">
    <source>
        <dbReference type="PROSITE" id="PS50112"/>
    </source>
</evidence>
<dbReference type="Pfam" id="PF13426">
    <property type="entry name" value="PAS_9"/>
    <property type="match status" value="1"/>
</dbReference>
<dbReference type="AlphaFoldDB" id="A0A7X5HUS6"/>
<feature type="transmembrane region" description="Helical" evidence="14">
    <location>
        <begin position="71"/>
        <end position="94"/>
    </location>
</feature>
<dbReference type="Pfam" id="PF07694">
    <property type="entry name" value="5TM-5TMR_LYT"/>
    <property type="match status" value="1"/>
</dbReference>
<comment type="catalytic activity">
    <reaction evidence="1">
        <text>ATP + protein L-histidine = ADP + protein N-phospho-L-histidine.</text>
        <dbReference type="EC" id="2.7.13.3"/>
    </reaction>
</comment>
<dbReference type="SUPFAM" id="SSF47384">
    <property type="entry name" value="Homodimeric domain of signal transducing histidine kinase"/>
    <property type="match status" value="1"/>
</dbReference>
<feature type="transmembrane region" description="Helical" evidence="14">
    <location>
        <begin position="162"/>
        <end position="187"/>
    </location>
</feature>
<keyword evidence="8" id="KW-0547">Nucleotide-binding</keyword>
<accession>A0A7X5HUS6</accession>
<feature type="transmembrane region" description="Helical" evidence="14">
    <location>
        <begin position="137"/>
        <end position="156"/>
    </location>
</feature>
<dbReference type="Gene3D" id="3.30.450.20">
    <property type="entry name" value="PAS domain"/>
    <property type="match status" value="2"/>
</dbReference>
<dbReference type="CDD" id="cd00082">
    <property type="entry name" value="HisKA"/>
    <property type="match status" value="1"/>
</dbReference>
<dbReference type="PANTHER" id="PTHR43065">
    <property type="entry name" value="SENSOR HISTIDINE KINASE"/>
    <property type="match status" value="1"/>
</dbReference>
<dbReference type="EMBL" id="JAAEEH010000008">
    <property type="protein sequence ID" value="NDL67020.1"/>
    <property type="molecule type" value="Genomic_DNA"/>
</dbReference>
<evidence type="ECO:0000256" key="9">
    <source>
        <dbReference type="ARBA" id="ARBA00022777"/>
    </source>
</evidence>
<dbReference type="SMART" id="SM00091">
    <property type="entry name" value="PAS"/>
    <property type="match status" value="2"/>
</dbReference>
<evidence type="ECO:0000256" key="6">
    <source>
        <dbReference type="ARBA" id="ARBA00022679"/>
    </source>
</evidence>
<dbReference type="RefSeq" id="WP_162369744.1">
    <property type="nucleotide sequence ID" value="NZ_JAAEEH010000008.1"/>
</dbReference>
<reference evidence="17 18" key="1">
    <citation type="submission" date="2020-01" db="EMBL/GenBank/DDBJ databases">
        <title>Anaeroalcalibacter tamaniensis gen. nov., sp. nov., moderately halophilic strictly anaerobic fermenter bacterium from mud volcano of Taman peninsula.</title>
        <authorList>
            <person name="Frolova A."/>
            <person name="Merkel A.Y."/>
            <person name="Slobodkin A.I."/>
        </authorList>
    </citation>
    <scope>NUCLEOTIDE SEQUENCE [LARGE SCALE GENOMIC DNA]</scope>
    <source>
        <strain evidence="17 18">F-3ap</strain>
    </source>
</reference>
<dbReference type="SMART" id="SM00388">
    <property type="entry name" value="HisKA"/>
    <property type="match status" value="1"/>
</dbReference>
<evidence type="ECO:0000256" key="3">
    <source>
        <dbReference type="ARBA" id="ARBA00012438"/>
    </source>
</evidence>
<dbReference type="InterPro" id="IPR036890">
    <property type="entry name" value="HATPase_C_sf"/>
</dbReference>
<dbReference type="InterPro" id="IPR011620">
    <property type="entry name" value="Sig_transdc_His_kinase_LytS_TM"/>
</dbReference>
<evidence type="ECO:0000256" key="10">
    <source>
        <dbReference type="ARBA" id="ARBA00022840"/>
    </source>
</evidence>
<sequence>METAIVKSLINNTALLIALGMVYEIDYLIHMRSRLLKDILRGVVVGSICIAIMYVPFVLEDGVIFDTRSILISVTGLFFGGIPTVIAMGTASAFRYLEGGAGALTGITVIAVSGTIGLLWRRLRLQKGKVGRRWSELYALGLVVHLAMLLCMNILPRETARAVLGAISLPVMSIYPVGTVLLGLMLFHQKDRNEAVVRVEESEERYRSLFRNNHAVMLILDPATGRIVESNPAASNYYGWSGEEMARMGIGEINTLEEEEIQREMGKALEEKRRHFNFRHRKADGTVADVEVYSGPISFQGKKHLYSIVHDVSEKAMAQRKFMESENRFRTLVDHAPDGIFIQRDGKFKYVNNAAMRFFKAEKEEDLLGGEVLLRFHPDSRASAARRNELLEGGGDPVTDVPEICLDLEEGVVHAEVSAVPVEFEEGKGAVVFLKDSTEKRALEEAKLQAESQLRQQQKLEAIGTLAGGVAHEINNPVNGIMNYAQLILDDLEDRERNRVYASEIILETERVAEIVQNLLQFSRQEKQSHSYARVEDIVHRTLGLVRTILKKDRIGLEVDLEEGLPEIKCRSQQIQQVLMNLLTNARDALNDRYPEGDERKVIRIRGSLSRREDRRWLRLDVEDTGNGIPDVDAGKVFEPFYTTKPKEKGTGLGLAISYGIVADHHGRLTFDSEEGLSTVFHLELPVDNGWDMGKEEGNA</sequence>
<evidence type="ECO:0000256" key="13">
    <source>
        <dbReference type="ARBA" id="ARBA00023136"/>
    </source>
</evidence>
<dbReference type="SUPFAM" id="SSF55785">
    <property type="entry name" value="PYP-like sensor domain (PAS domain)"/>
    <property type="match status" value="2"/>
</dbReference>
<evidence type="ECO:0000256" key="1">
    <source>
        <dbReference type="ARBA" id="ARBA00000085"/>
    </source>
</evidence>
<evidence type="ECO:0000256" key="2">
    <source>
        <dbReference type="ARBA" id="ARBA00004651"/>
    </source>
</evidence>
<dbReference type="Pfam" id="PF00512">
    <property type="entry name" value="HisKA"/>
    <property type="match status" value="1"/>
</dbReference>
<keyword evidence="6" id="KW-0808">Transferase</keyword>
<dbReference type="Gene3D" id="3.30.565.10">
    <property type="entry name" value="Histidine kinase-like ATPase, C-terminal domain"/>
    <property type="match status" value="1"/>
</dbReference>
<dbReference type="GO" id="GO:0071555">
    <property type="term" value="P:cell wall organization"/>
    <property type="evidence" value="ECO:0007669"/>
    <property type="project" value="InterPro"/>
</dbReference>
<dbReference type="PRINTS" id="PR00344">
    <property type="entry name" value="BCTRLSENSOR"/>
</dbReference>
<dbReference type="Pfam" id="PF02518">
    <property type="entry name" value="HATPase_c"/>
    <property type="match status" value="1"/>
</dbReference>
<dbReference type="InterPro" id="IPR003594">
    <property type="entry name" value="HATPase_dom"/>
</dbReference>
<evidence type="ECO:0000313" key="17">
    <source>
        <dbReference type="EMBL" id="NDL67020.1"/>
    </source>
</evidence>
<dbReference type="GO" id="GO:0000155">
    <property type="term" value="F:phosphorelay sensor kinase activity"/>
    <property type="evidence" value="ECO:0007669"/>
    <property type="project" value="InterPro"/>
</dbReference>
<evidence type="ECO:0000256" key="5">
    <source>
        <dbReference type="ARBA" id="ARBA00022553"/>
    </source>
</evidence>
<evidence type="ECO:0000256" key="14">
    <source>
        <dbReference type="SAM" id="Phobius"/>
    </source>
</evidence>
<feature type="transmembrane region" description="Helical" evidence="14">
    <location>
        <begin position="39"/>
        <end position="59"/>
    </location>
</feature>
<keyword evidence="18" id="KW-1185">Reference proteome</keyword>
<keyword evidence="7 14" id="KW-0812">Transmembrane</keyword>
<dbReference type="InterPro" id="IPR004358">
    <property type="entry name" value="Sig_transdc_His_kin-like_C"/>
</dbReference>
<comment type="caution">
    <text evidence="17">The sequence shown here is derived from an EMBL/GenBank/DDBJ whole genome shotgun (WGS) entry which is preliminary data.</text>
</comment>
<dbReference type="Pfam" id="PF13188">
    <property type="entry name" value="PAS_8"/>
    <property type="match status" value="1"/>
</dbReference>
<dbReference type="PANTHER" id="PTHR43065:SF46">
    <property type="entry name" value="C4-DICARBOXYLATE TRANSPORT SENSOR PROTEIN DCTB"/>
    <property type="match status" value="1"/>
</dbReference>
<evidence type="ECO:0000256" key="12">
    <source>
        <dbReference type="ARBA" id="ARBA00023012"/>
    </source>
</evidence>
<dbReference type="PROSITE" id="PS50109">
    <property type="entry name" value="HIS_KIN"/>
    <property type="match status" value="1"/>
</dbReference>
<dbReference type="Proteomes" id="UP000461585">
    <property type="component" value="Unassembled WGS sequence"/>
</dbReference>
<dbReference type="Gene3D" id="1.10.287.130">
    <property type="match status" value="1"/>
</dbReference>
<keyword evidence="9" id="KW-0418">Kinase</keyword>
<name>A0A7X5HUS6_9FIRM</name>
<dbReference type="SUPFAM" id="SSF55874">
    <property type="entry name" value="ATPase domain of HSP90 chaperone/DNA topoisomerase II/histidine kinase"/>
    <property type="match status" value="1"/>
</dbReference>
<proteinExistence type="predicted"/>
<dbReference type="CDD" id="cd00130">
    <property type="entry name" value="PAS"/>
    <property type="match status" value="2"/>
</dbReference>
<keyword evidence="11 14" id="KW-1133">Transmembrane helix</keyword>
<evidence type="ECO:0000313" key="18">
    <source>
        <dbReference type="Proteomes" id="UP000461585"/>
    </source>
</evidence>
<keyword evidence="4" id="KW-1003">Cell membrane</keyword>
<dbReference type="InterPro" id="IPR036097">
    <property type="entry name" value="HisK_dim/P_sf"/>
</dbReference>
<dbReference type="NCBIfam" id="TIGR00229">
    <property type="entry name" value="sensory_box"/>
    <property type="match status" value="2"/>
</dbReference>
<evidence type="ECO:0000256" key="4">
    <source>
        <dbReference type="ARBA" id="ARBA00022475"/>
    </source>
</evidence>
<comment type="subcellular location">
    <subcellularLocation>
        <location evidence="2">Cell membrane</location>
        <topology evidence="2">Multi-pass membrane protein</topology>
    </subcellularLocation>
</comment>
<gene>
    <name evidence="17" type="ORF">GXN74_04565</name>
</gene>
<dbReference type="GO" id="GO:0005524">
    <property type="term" value="F:ATP binding"/>
    <property type="evidence" value="ECO:0007669"/>
    <property type="project" value="UniProtKB-KW"/>
</dbReference>
<feature type="transmembrane region" description="Helical" evidence="14">
    <location>
        <begin position="100"/>
        <end position="121"/>
    </location>
</feature>
<protein>
    <recommendedName>
        <fullName evidence="3">histidine kinase</fullName>
        <ecNumber evidence="3">2.7.13.3</ecNumber>
    </recommendedName>
</protein>
<dbReference type="InterPro" id="IPR003661">
    <property type="entry name" value="HisK_dim/P_dom"/>
</dbReference>
<keyword evidence="5" id="KW-0597">Phosphoprotein</keyword>
<feature type="domain" description="Histidine kinase" evidence="15">
    <location>
        <begin position="469"/>
        <end position="689"/>
    </location>
</feature>
<organism evidence="17 18">
    <name type="scientific">Anaerotalea alkaliphila</name>
    <dbReference type="NCBI Taxonomy" id="2662126"/>
    <lineage>
        <taxon>Bacteria</taxon>
        <taxon>Bacillati</taxon>
        <taxon>Bacillota</taxon>
        <taxon>Clostridia</taxon>
        <taxon>Eubacteriales</taxon>
        <taxon>Anaerotalea</taxon>
    </lineage>
</organism>
<dbReference type="PROSITE" id="PS50112">
    <property type="entry name" value="PAS"/>
    <property type="match status" value="1"/>
</dbReference>
<feature type="domain" description="PAS" evidence="16">
    <location>
        <begin position="202"/>
        <end position="272"/>
    </location>
</feature>
<evidence type="ECO:0000256" key="11">
    <source>
        <dbReference type="ARBA" id="ARBA00022989"/>
    </source>
</evidence>
<evidence type="ECO:0000259" key="15">
    <source>
        <dbReference type="PROSITE" id="PS50109"/>
    </source>
</evidence>
<evidence type="ECO:0000256" key="8">
    <source>
        <dbReference type="ARBA" id="ARBA00022741"/>
    </source>
</evidence>
<evidence type="ECO:0000256" key="7">
    <source>
        <dbReference type="ARBA" id="ARBA00022692"/>
    </source>
</evidence>
<keyword evidence="10" id="KW-0067">ATP-binding</keyword>
<dbReference type="EC" id="2.7.13.3" evidence="3"/>